<dbReference type="OrthoDB" id="823504at2759"/>
<proteinExistence type="predicted"/>
<reference evidence="6 7" key="1">
    <citation type="journal article" date="2012" name="BMC Genomics">
        <title>Comparative genomics of the white-rot fungi, Phanerochaete carnosa and P. chrysosporium, to elucidate the genetic basis of the distinct wood types they colonize.</title>
        <authorList>
            <person name="Suzuki H."/>
            <person name="MacDonald J."/>
            <person name="Syed K."/>
            <person name="Salamov A."/>
            <person name="Hori C."/>
            <person name="Aerts A."/>
            <person name="Henrissat B."/>
            <person name="Wiebenga A."/>
            <person name="vanKuyk P.A."/>
            <person name="Barry K."/>
            <person name="Lindquist E."/>
            <person name="LaButti K."/>
            <person name="Lapidus A."/>
            <person name="Lucas S."/>
            <person name="Coutinho P."/>
            <person name="Gong Y."/>
            <person name="Samejima M."/>
            <person name="Mahadevan R."/>
            <person name="Abou-Zaid M."/>
            <person name="de Vries R.P."/>
            <person name="Igarashi K."/>
            <person name="Yadav J.S."/>
            <person name="Grigoriev I.V."/>
            <person name="Master E.R."/>
        </authorList>
    </citation>
    <scope>NUCLEOTIDE SEQUENCE [LARGE SCALE GENOMIC DNA]</scope>
    <source>
        <strain evidence="6 7">HHB-10118-sp</strain>
    </source>
</reference>
<dbReference type="InterPro" id="IPR050783">
    <property type="entry name" value="Oxylipin_biosynth_metab"/>
</dbReference>
<dbReference type="Pfam" id="PF03098">
    <property type="entry name" value="An_peroxidase"/>
    <property type="match status" value="1"/>
</dbReference>
<dbReference type="PROSITE" id="PS50292">
    <property type="entry name" value="PEROXIDASE_3"/>
    <property type="match status" value="1"/>
</dbReference>
<dbReference type="InterPro" id="IPR037120">
    <property type="entry name" value="Haem_peroxidase_sf_animal"/>
</dbReference>
<dbReference type="InParanoid" id="K5WEP5"/>
<keyword evidence="3" id="KW-0560">Oxidoreductase</keyword>
<dbReference type="GeneID" id="18913575"/>
<name>K5WEP5_PHACS</name>
<evidence type="ECO:0000313" key="7">
    <source>
        <dbReference type="Proteomes" id="UP000008370"/>
    </source>
</evidence>
<dbReference type="PANTHER" id="PTHR11903">
    <property type="entry name" value="PROSTAGLANDIN G/H SYNTHASE"/>
    <property type="match status" value="1"/>
</dbReference>
<keyword evidence="4" id="KW-0408">Iron</keyword>
<evidence type="ECO:0000256" key="2">
    <source>
        <dbReference type="ARBA" id="ARBA00022964"/>
    </source>
</evidence>
<dbReference type="GO" id="GO:0006631">
    <property type="term" value="P:fatty acid metabolic process"/>
    <property type="evidence" value="ECO:0007669"/>
    <property type="project" value="UniProtKB-ARBA"/>
</dbReference>
<dbReference type="GO" id="GO:0006979">
    <property type="term" value="P:response to oxidative stress"/>
    <property type="evidence" value="ECO:0007669"/>
    <property type="project" value="InterPro"/>
</dbReference>
<organism evidence="6 7">
    <name type="scientific">Phanerochaete carnosa (strain HHB-10118-sp)</name>
    <name type="common">White-rot fungus</name>
    <name type="synonym">Peniophora carnosa</name>
    <dbReference type="NCBI Taxonomy" id="650164"/>
    <lineage>
        <taxon>Eukaryota</taxon>
        <taxon>Fungi</taxon>
        <taxon>Dikarya</taxon>
        <taxon>Basidiomycota</taxon>
        <taxon>Agaricomycotina</taxon>
        <taxon>Agaricomycetes</taxon>
        <taxon>Polyporales</taxon>
        <taxon>Phanerochaetaceae</taxon>
        <taxon>Phanerochaete</taxon>
    </lineage>
</organism>
<dbReference type="EMBL" id="JH930852">
    <property type="protein sequence ID" value="EKM48647.1"/>
    <property type="molecule type" value="Genomic_DNA"/>
</dbReference>
<dbReference type="GO" id="GO:0004601">
    <property type="term" value="F:peroxidase activity"/>
    <property type="evidence" value="ECO:0007669"/>
    <property type="project" value="InterPro"/>
</dbReference>
<accession>K5WEP5</accession>
<sequence length="929" mass="101975">MHFVDVDIDGSMLSVLYNSRCILDSAVGILGDTSNGLTPPSCPKLTQGGRLSRSEMIRDTISKFLSATDLVALANRPLPNAPDGKYPYQVQPKQTAPQSGPTAAYKATHSRLTLLMQKLQTIFEHGPPVHDPGNFIKAALQAFENPDAINDRKDLFVDLLSALCKLPQDTEFSKEANGKAIAFLYNSLPHPPAMYVGSDPSGSVPWTEANASTPAAPATSWGANGAPSGSEPSKGSDAPTPRAPWAFRSADGSGNNVWRPALGQSGRPYARDVESEQPLPANVLPDPGLVFDALLRSRGDFKPHPGRNSSLTFAFASLVTHTLFRTAPTDMTVNNTTSYLDLSPLYGTTQAEQDLVRNRGAGRGLLWNDAFAEDRLVLVPPAASALLVLFSRNHNYTANMLLKINERGRWKDPPPSDPAQRAQQDEEIFQVARNVNCGHFMAMIFGDYVGGFLGLPRDGLAWSMNPFDPIKTPSGEVVGRGEGNHVSVEFNLLYRWHATIAEKDIGWTKKLFTGVFPGKDPEKLQPSDFIAAVGRSWSSLVDPNPRTRTFNGQVFSTFPTLERGPDGAFADDALADILQTATESVAGAYRARGHPAVLRVIETMTIEQGRQWGMCSMNEFRTFLGLKPFADFEDWNRDPAIAGAARQLYGHIDYLELYPGIQAEETMPLGPGSGICCGYTMTRAILADAIALVRGDRFYTTDYTRKAPSRFFFFVPDATLTVFLSHPAANLTSWGFQDCARDPNNGAFGGALPKLLMRHLPRHYPGDNIYSLFPFYTPAAMKENLARLGIADQYSGLDGRRPQVLPVPKVVDTIEGLVHVLADADKFGTPYTRNMKLLTEDYGFFLNFDEQDKHAKDKAWAAHALFPKGRESFEDHMQAYKSITEGLVKDYSYNIDGIPGTRVDIVGNVINLIAVRWVSDYLVGFSRFC</sequence>
<evidence type="ECO:0000256" key="1">
    <source>
        <dbReference type="ARBA" id="ARBA00022723"/>
    </source>
</evidence>
<feature type="region of interest" description="Disordered" evidence="5">
    <location>
        <begin position="206"/>
        <end position="281"/>
    </location>
</feature>
<evidence type="ECO:0000313" key="6">
    <source>
        <dbReference type="EMBL" id="EKM48647.1"/>
    </source>
</evidence>
<evidence type="ECO:0000256" key="4">
    <source>
        <dbReference type="ARBA" id="ARBA00023004"/>
    </source>
</evidence>
<dbReference type="SUPFAM" id="SSF48113">
    <property type="entry name" value="Heme-dependent peroxidases"/>
    <property type="match status" value="1"/>
</dbReference>
<dbReference type="GO" id="GO:0051213">
    <property type="term" value="F:dioxygenase activity"/>
    <property type="evidence" value="ECO:0007669"/>
    <property type="project" value="UniProtKB-KW"/>
</dbReference>
<evidence type="ECO:0008006" key="8">
    <source>
        <dbReference type="Google" id="ProtNLM"/>
    </source>
</evidence>
<dbReference type="Proteomes" id="UP000008370">
    <property type="component" value="Unassembled WGS sequence"/>
</dbReference>
<dbReference type="RefSeq" id="XP_007402801.1">
    <property type="nucleotide sequence ID" value="XM_007402739.1"/>
</dbReference>
<dbReference type="InterPro" id="IPR019791">
    <property type="entry name" value="Haem_peroxidase_animal"/>
</dbReference>
<feature type="compositionally biased region" description="Low complexity" evidence="5">
    <location>
        <begin position="211"/>
        <end position="220"/>
    </location>
</feature>
<protein>
    <recommendedName>
        <fullName evidence="8">Heme peroxidase</fullName>
    </recommendedName>
</protein>
<dbReference type="InterPro" id="IPR010255">
    <property type="entry name" value="Haem_peroxidase_sf"/>
</dbReference>
<dbReference type="KEGG" id="pco:PHACADRAFT_214715"/>
<keyword evidence="2" id="KW-0223">Dioxygenase</keyword>
<dbReference type="HOGENOM" id="CLU_002329_2_1_1"/>
<dbReference type="PANTHER" id="PTHR11903:SF37">
    <property type="entry name" value="PSI-PRODUCING OXYGENASE A"/>
    <property type="match status" value="1"/>
</dbReference>
<evidence type="ECO:0000256" key="3">
    <source>
        <dbReference type="ARBA" id="ARBA00023002"/>
    </source>
</evidence>
<dbReference type="GO" id="GO:0046872">
    <property type="term" value="F:metal ion binding"/>
    <property type="evidence" value="ECO:0007669"/>
    <property type="project" value="UniProtKB-KW"/>
</dbReference>
<keyword evidence="7" id="KW-1185">Reference proteome</keyword>
<dbReference type="GO" id="GO:0020037">
    <property type="term" value="F:heme binding"/>
    <property type="evidence" value="ECO:0007669"/>
    <property type="project" value="InterPro"/>
</dbReference>
<gene>
    <name evidence="6" type="ORF">PHACADRAFT_214715</name>
</gene>
<evidence type="ECO:0000256" key="5">
    <source>
        <dbReference type="SAM" id="MobiDB-lite"/>
    </source>
</evidence>
<dbReference type="AlphaFoldDB" id="K5WEP5"/>
<dbReference type="Gene3D" id="1.10.640.10">
    <property type="entry name" value="Haem peroxidase domain superfamily, animal type"/>
    <property type="match status" value="1"/>
</dbReference>
<keyword evidence="1" id="KW-0479">Metal-binding</keyword>